<dbReference type="GO" id="GO:0080044">
    <property type="term" value="F:quercetin 7-O-glucosyltransferase activity"/>
    <property type="evidence" value="ECO:0007669"/>
    <property type="project" value="TreeGrafter"/>
</dbReference>
<dbReference type="Gene3D" id="3.40.50.2000">
    <property type="entry name" value="Glycogen Phosphorylase B"/>
    <property type="match status" value="2"/>
</dbReference>
<keyword evidence="2 3" id="KW-0808">Transferase</keyword>
<evidence type="ECO:0000256" key="1">
    <source>
        <dbReference type="ARBA" id="ARBA00009995"/>
    </source>
</evidence>
<evidence type="ECO:0000256" key="2">
    <source>
        <dbReference type="ARBA" id="ARBA00022679"/>
    </source>
</evidence>
<name>A0A5A4WQI1_GLYUR</name>
<dbReference type="SUPFAM" id="SSF53756">
    <property type="entry name" value="UDP-Glycosyltransferase/glycogen phosphorylase"/>
    <property type="match status" value="1"/>
</dbReference>
<proteinExistence type="evidence at transcript level"/>
<dbReference type="InterPro" id="IPR002213">
    <property type="entry name" value="UDP_glucos_trans"/>
</dbReference>
<gene>
    <name evidence="3" type="primary">UGT87H4</name>
</gene>
<dbReference type="PANTHER" id="PTHR11926:SF774">
    <property type="entry name" value="UDP-GLYCOSYLTRANSFERASE 85A1-RELATED"/>
    <property type="match status" value="1"/>
</dbReference>
<sequence>MHSSADASSGVCHVVAMPFPGRGHINPMLSLCKVLASRRTPNQILITFVVTEEWLGYIAADDDPMPESIRFATIPNVVPERRKAVDFPGFYEAVMTTKMEAPFEQLLDRLHPPVTAIIGCVELRWPVALANRRNIPVAAFWTMSASFYSMLHHLDVFLRHQHLTLDTLDGQAENIPGISSLHLADLRTVLRENDQRVLQLALECISQVPKENYLLLTTVQELEAETIDSLKATFPFPVYPIGPAIPYLELGENHSVMKSDDHSHHDYVKWLDSQPAESVLYISLGSFLSVSSTQMDEIAEALNSCGIRYLWVARGEASRLKDKCRDRGMVVPWCDQLKVLSHSSIGGFWSHCGWNSTLEAVFAGVPMLTFPLFLDQVPNSSQIVDGWKNGCKVVEISSKLDSEVVLAKENVEKLVKGFMDLESHEGKRIRDRARELKVICHRAIDKGGSSDGNLDAFIRDISRHTDALSSLGSVNITKH</sequence>
<reference evidence="3" key="1">
    <citation type="journal article" date="2019" name="Plant J.">
        <title>Functional specialization of UDP-glycosyltransferase 73P12 in licorice to produce a sweet triterpenoid saponin, glycyrrhizin.</title>
        <authorList>
            <person name="Nomura Y."/>
            <person name="Seki H."/>
            <person name="Suzuki T."/>
            <person name="Ohyama K."/>
            <person name="Mizutani M."/>
            <person name="Kaku T."/>
            <person name="Tamura K."/>
            <person name="Ono E."/>
            <person name="Horikawa M."/>
            <person name="Sudo H."/>
            <person name="Hayashi H."/>
            <person name="Saito K."/>
            <person name="Muranaka T."/>
        </authorList>
    </citation>
    <scope>NUCLEOTIDE SEQUENCE</scope>
    <source>
        <strain evidence="3">Hokkaido-iryodai</strain>
    </source>
</reference>
<dbReference type="EMBL" id="LC314783">
    <property type="protein sequence ID" value="BBN60801.1"/>
    <property type="molecule type" value="mRNA"/>
</dbReference>
<protein>
    <submittedName>
        <fullName evidence="3">UDP-glycosyltransferase 87H4</fullName>
    </submittedName>
</protein>
<dbReference type="AlphaFoldDB" id="A0A5A4WQI1"/>
<dbReference type="Pfam" id="PF00201">
    <property type="entry name" value="UDPGT"/>
    <property type="match status" value="1"/>
</dbReference>
<organism evidence="3">
    <name type="scientific">Glycyrrhiza uralensis</name>
    <name type="common">Chinese licorice</name>
    <name type="synonym">Glycyrrhiza shiheziensis</name>
    <dbReference type="NCBI Taxonomy" id="74613"/>
    <lineage>
        <taxon>Eukaryota</taxon>
        <taxon>Viridiplantae</taxon>
        <taxon>Streptophyta</taxon>
        <taxon>Embryophyta</taxon>
        <taxon>Tracheophyta</taxon>
        <taxon>Spermatophyta</taxon>
        <taxon>Magnoliopsida</taxon>
        <taxon>eudicotyledons</taxon>
        <taxon>Gunneridae</taxon>
        <taxon>Pentapetalae</taxon>
        <taxon>rosids</taxon>
        <taxon>fabids</taxon>
        <taxon>Fabales</taxon>
        <taxon>Fabaceae</taxon>
        <taxon>Papilionoideae</taxon>
        <taxon>50 kb inversion clade</taxon>
        <taxon>NPAAA clade</taxon>
        <taxon>Hologalegina</taxon>
        <taxon>IRL clade</taxon>
        <taxon>Galegeae</taxon>
        <taxon>Glycyrrhiza</taxon>
    </lineage>
</organism>
<evidence type="ECO:0000313" key="3">
    <source>
        <dbReference type="EMBL" id="BBN60801.1"/>
    </source>
</evidence>
<dbReference type="GO" id="GO:0080043">
    <property type="term" value="F:quercetin 3-O-glucosyltransferase activity"/>
    <property type="evidence" value="ECO:0007669"/>
    <property type="project" value="TreeGrafter"/>
</dbReference>
<dbReference type="FunFam" id="3.40.50.2000:FF:000138">
    <property type="entry name" value="Glycosyltransferase"/>
    <property type="match status" value="1"/>
</dbReference>
<dbReference type="CDD" id="cd03784">
    <property type="entry name" value="GT1_Gtf-like"/>
    <property type="match status" value="1"/>
</dbReference>
<accession>A0A5A4WQI1</accession>
<dbReference type="PANTHER" id="PTHR11926">
    <property type="entry name" value="GLUCOSYL/GLUCURONOSYL TRANSFERASES"/>
    <property type="match status" value="1"/>
</dbReference>
<comment type="similarity">
    <text evidence="1">Belongs to the UDP-glycosyltransferase family.</text>
</comment>